<dbReference type="InterPro" id="IPR025587">
    <property type="entry name" value="DUF4351"/>
</dbReference>
<dbReference type="HOGENOM" id="CLU_069065_1_1_3"/>
<dbReference type="RefSeq" id="WP_015147338.1">
    <property type="nucleotide sequence ID" value="NC_019693.1"/>
</dbReference>
<dbReference type="PANTHER" id="PTHR34613">
    <property type="entry name" value="SLL0800 PROTEIN"/>
    <property type="match status" value="1"/>
</dbReference>
<dbReference type="KEGG" id="oac:Oscil6304_0957"/>
<dbReference type="STRING" id="56110.Oscil6304_0957"/>
<dbReference type="OrthoDB" id="458251at2"/>
<proteinExistence type="predicted"/>
<organism evidence="2 3">
    <name type="scientific">Oscillatoria acuminata PCC 6304</name>
    <dbReference type="NCBI Taxonomy" id="56110"/>
    <lineage>
        <taxon>Bacteria</taxon>
        <taxon>Bacillati</taxon>
        <taxon>Cyanobacteriota</taxon>
        <taxon>Cyanophyceae</taxon>
        <taxon>Oscillatoriophycideae</taxon>
        <taxon>Oscillatoriales</taxon>
        <taxon>Oscillatoriaceae</taxon>
        <taxon>Oscillatoria</taxon>
    </lineage>
</organism>
<dbReference type="PATRIC" id="fig|56110.3.peg.1154"/>
<name>K9TE34_9CYAN</name>
<evidence type="ECO:0000313" key="2">
    <source>
        <dbReference type="EMBL" id="AFY80688.1"/>
    </source>
</evidence>
<keyword evidence="3" id="KW-1185">Reference proteome</keyword>
<feature type="domain" description="DUF4351" evidence="1">
    <location>
        <begin position="226"/>
        <end position="280"/>
    </location>
</feature>
<dbReference type="Pfam" id="PF14261">
    <property type="entry name" value="DUF4351"/>
    <property type="match status" value="1"/>
</dbReference>
<dbReference type="PANTHER" id="PTHR34613:SF1">
    <property type="entry name" value="SLL6017 PROTEIN"/>
    <property type="match status" value="1"/>
</dbReference>
<reference evidence="2 3" key="1">
    <citation type="submission" date="2012-06" db="EMBL/GenBank/DDBJ databases">
        <title>Finished chromosome of genome of Oscillatoria acuminata PCC 6304.</title>
        <authorList>
            <consortium name="US DOE Joint Genome Institute"/>
            <person name="Gugger M."/>
            <person name="Coursin T."/>
            <person name="Rippka R."/>
            <person name="Tandeau De Marsac N."/>
            <person name="Huntemann M."/>
            <person name="Wei C.-L."/>
            <person name="Han J."/>
            <person name="Detter J.C."/>
            <person name="Han C."/>
            <person name="Tapia R."/>
            <person name="Davenport K."/>
            <person name="Daligault H."/>
            <person name="Erkkila T."/>
            <person name="Gu W."/>
            <person name="Munk A.C.C."/>
            <person name="Teshima H."/>
            <person name="Xu Y."/>
            <person name="Chain P."/>
            <person name="Chen A."/>
            <person name="Krypides N."/>
            <person name="Mavromatis K."/>
            <person name="Markowitz V."/>
            <person name="Szeto E."/>
            <person name="Ivanova N."/>
            <person name="Mikhailova N."/>
            <person name="Ovchinnikova G."/>
            <person name="Pagani I."/>
            <person name="Pati A."/>
            <person name="Goodwin L."/>
            <person name="Peters L."/>
            <person name="Pitluck S."/>
            <person name="Woyke T."/>
            <person name="Kerfeld C."/>
        </authorList>
    </citation>
    <scope>NUCLEOTIDE SEQUENCE [LARGE SCALE GENOMIC DNA]</scope>
    <source>
        <strain evidence="2 3">PCC 6304</strain>
    </source>
</reference>
<accession>K9TE34</accession>
<dbReference type="Proteomes" id="UP000010367">
    <property type="component" value="Chromosome"/>
</dbReference>
<evidence type="ECO:0000313" key="3">
    <source>
        <dbReference type="Proteomes" id="UP000010367"/>
    </source>
</evidence>
<protein>
    <recommendedName>
        <fullName evidence="1">DUF4351 domain-containing protein</fullName>
    </recommendedName>
</protein>
<dbReference type="eggNOG" id="COG5464">
    <property type="taxonomic scope" value="Bacteria"/>
</dbReference>
<dbReference type="EMBL" id="CP003607">
    <property type="protein sequence ID" value="AFY80688.1"/>
    <property type="molecule type" value="Genomic_DNA"/>
</dbReference>
<evidence type="ECO:0000259" key="1">
    <source>
        <dbReference type="Pfam" id="PF14261"/>
    </source>
</evidence>
<dbReference type="AlphaFoldDB" id="K9TE34"/>
<dbReference type="InParanoid" id="K9TE34"/>
<gene>
    <name evidence="2" type="ORF">Oscil6304_0957</name>
</gene>
<sequence length="290" mass="33054">MAKADLSSKRLIALAPDGWVKWVTKTPDMVAQNLLDSEFQWISRDTDTLIKAYSPTTGEILALNEFQFRPDPRMPRRIRAYAGLAEEKYNIPVYPVLINIFPPEGNTPILDHYESEVLGLKARQDYRVINLWETDVEIAFEPNLPGLLPLAPVMKDGASETILRRASLRLQNEERGEDLQRLLGIFATFVLGTNLVEQVMDLERQALLESPWGQAILEQGAERGREEGREQEAARILQRQLRLRFGEVPELVETTLPRLNVEQLEELSDRLIEVNSLDEFIAALPPITEE</sequence>